<dbReference type="EMBL" id="BDSP01000106">
    <property type="protein sequence ID" value="GAX16442.1"/>
    <property type="molecule type" value="Genomic_DNA"/>
</dbReference>
<evidence type="ECO:0000313" key="1">
    <source>
        <dbReference type="EMBL" id="GAX16442.1"/>
    </source>
</evidence>
<comment type="caution">
    <text evidence="1">The sequence shown here is derived from an EMBL/GenBank/DDBJ whole genome shotgun (WGS) entry which is preliminary data.</text>
</comment>
<evidence type="ECO:0000313" key="2">
    <source>
        <dbReference type="Proteomes" id="UP000198406"/>
    </source>
</evidence>
<sequence length="121" mass="13966">MSSSIPERLAAQYADLAFMKEKMATMQQNQQMRGLENYNKRMTERATTHKTWRQMKGMQLAMHEIKHPGNRAFVIGLGIMTTLWVSLYRSGLASEEAKKSSDYWQRFHAKNGSADHSHGHH</sequence>
<name>A0A1Z5JRF9_FISSO</name>
<reference evidence="1 2" key="1">
    <citation type="journal article" date="2015" name="Plant Cell">
        <title>Oil accumulation by the oleaginous diatom Fistulifera solaris as revealed by the genome and transcriptome.</title>
        <authorList>
            <person name="Tanaka T."/>
            <person name="Maeda Y."/>
            <person name="Veluchamy A."/>
            <person name="Tanaka M."/>
            <person name="Abida H."/>
            <person name="Marechal E."/>
            <person name="Bowler C."/>
            <person name="Muto M."/>
            <person name="Sunaga Y."/>
            <person name="Tanaka M."/>
            <person name="Yoshino T."/>
            <person name="Taniguchi T."/>
            <person name="Fukuda Y."/>
            <person name="Nemoto M."/>
            <person name="Matsumoto M."/>
            <person name="Wong P.S."/>
            <person name="Aburatani S."/>
            <person name="Fujibuchi W."/>
        </authorList>
    </citation>
    <scope>NUCLEOTIDE SEQUENCE [LARGE SCALE GENOMIC DNA]</scope>
    <source>
        <strain evidence="1 2">JPCC DA0580</strain>
    </source>
</reference>
<proteinExistence type="predicted"/>
<accession>A0A1Z5JRF9</accession>
<gene>
    <name evidence="1" type="ORF">FisN_19Lh020</name>
</gene>
<dbReference type="Proteomes" id="UP000198406">
    <property type="component" value="Unassembled WGS sequence"/>
</dbReference>
<keyword evidence="2" id="KW-1185">Reference proteome</keyword>
<dbReference type="AlphaFoldDB" id="A0A1Z5JRF9"/>
<protein>
    <submittedName>
        <fullName evidence="1">Uncharacterized protein</fullName>
    </submittedName>
</protein>
<organism evidence="1 2">
    <name type="scientific">Fistulifera solaris</name>
    <name type="common">Oleaginous diatom</name>
    <dbReference type="NCBI Taxonomy" id="1519565"/>
    <lineage>
        <taxon>Eukaryota</taxon>
        <taxon>Sar</taxon>
        <taxon>Stramenopiles</taxon>
        <taxon>Ochrophyta</taxon>
        <taxon>Bacillariophyta</taxon>
        <taxon>Bacillariophyceae</taxon>
        <taxon>Bacillariophycidae</taxon>
        <taxon>Naviculales</taxon>
        <taxon>Naviculaceae</taxon>
        <taxon>Fistulifera</taxon>
    </lineage>
</organism>
<dbReference type="InParanoid" id="A0A1Z5JRF9"/>
<dbReference type="OrthoDB" id="38029at2759"/>